<keyword evidence="3" id="KW-1185">Reference proteome</keyword>
<dbReference type="PANTHER" id="PTHR37826">
    <property type="entry name" value="FLOTILLIN BAND_7_5 DOMAIN PROTEIN"/>
    <property type="match status" value="1"/>
</dbReference>
<accession>A0AB73T087</accession>
<sequence length="350" mass="39487">MPAIIYKCPNCGGDLKFDPDSQQYKCGYCMSYFSQEDVDKTDAGRKQNTSEQAGEASKAAGDAAVYSCPSCGAEIVTDPTTAATFCYYCHNPVVLSGRLSGRYLPDKVIPFAVDREKAVESFLKYVHSRRFVPGSFFSKDQIEKITGVYYPYWIYTAEVEGQLDAEAVNVRVWRGGNIEYTETSHYEVERAGTIHFGEYTRNALQKNDRTLAEGVQPFNADGMKDFTMSYLSGFMAEKRDIEKDGLSSQARQDIREYSENMLRDTVSGYSSVVKKNANITFEKEKWEYVLLPVWVLTYRGRNGETYYYTMNGQTEKVCGKLPLDYGRLAILFAAVAVPVFLILLLGGYFI</sequence>
<evidence type="ECO:0000313" key="2">
    <source>
        <dbReference type="EMBL" id="PWJ73162.1"/>
    </source>
</evidence>
<gene>
    <name evidence="2" type="ORF">C7383_114131</name>
</gene>
<name>A0AB73T087_9FIRM</name>
<keyword evidence="1" id="KW-1133">Transmembrane helix</keyword>
<dbReference type="Proteomes" id="UP000245412">
    <property type="component" value="Unassembled WGS sequence"/>
</dbReference>
<keyword evidence="1" id="KW-0812">Transmembrane</keyword>
<dbReference type="Gene3D" id="2.20.28.30">
    <property type="entry name" value="RNA polymerase ii, chain L"/>
    <property type="match status" value="2"/>
</dbReference>
<reference evidence="2 3" key="1">
    <citation type="submission" date="2018-05" db="EMBL/GenBank/DDBJ databases">
        <authorList>
            <person name="Goeker M."/>
            <person name="Huntemann M."/>
            <person name="Clum A."/>
            <person name="Pillay M."/>
            <person name="Palaniappan K."/>
            <person name="Varghese N."/>
            <person name="Mikhailova N."/>
            <person name="Stamatis D."/>
            <person name="Reddy T."/>
            <person name="Daum C."/>
            <person name="Shapiro N."/>
            <person name="Ivanova N."/>
            <person name="Kyrpides N."/>
            <person name="Woyke T."/>
        </authorList>
    </citation>
    <scope>NUCLEOTIDE SEQUENCE [LARGE SCALE GENOMIC DNA]</scope>
    <source>
        <strain evidence="2 3">DSM 26524</strain>
    </source>
</reference>
<comment type="caution">
    <text evidence="2">The sequence shown here is derived from an EMBL/GenBank/DDBJ whole genome shotgun (WGS) entry which is preliminary data.</text>
</comment>
<feature type="transmembrane region" description="Helical" evidence="1">
    <location>
        <begin position="328"/>
        <end position="349"/>
    </location>
</feature>
<protein>
    <submittedName>
        <fullName evidence="2">Replication restart DNA helicase PriA</fullName>
    </submittedName>
</protein>
<evidence type="ECO:0000256" key="1">
    <source>
        <dbReference type="SAM" id="Phobius"/>
    </source>
</evidence>
<dbReference type="AlphaFoldDB" id="A0AB73T087"/>
<keyword evidence="2" id="KW-0547">Nucleotide-binding</keyword>
<dbReference type="PANTHER" id="PTHR37826:SF3">
    <property type="entry name" value="J DOMAIN-CONTAINING PROTEIN"/>
    <property type="match status" value="1"/>
</dbReference>
<proteinExistence type="predicted"/>
<keyword evidence="2" id="KW-0067">ATP-binding</keyword>
<dbReference type="GO" id="GO:0004386">
    <property type="term" value="F:helicase activity"/>
    <property type="evidence" value="ECO:0007669"/>
    <property type="project" value="UniProtKB-KW"/>
</dbReference>
<keyword evidence="2" id="KW-0378">Hydrolase</keyword>
<dbReference type="EMBL" id="QGGY01000014">
    <property type="protein sequence ID" value="PWJ73162.1"/>
    <property type="molecule type" value="Genomic_DNA"/>
</dbReference>
<dbReference type="RefSeq" id="WP_109748021.1">
    <property type="nucleotide sequence ID" value="NZ_JANKBI010000014.1"/>
</dbReference>
<keyword evidence="1" id="KW-0472">Membrane</keyword>
<organism evidence="2 3">
    <name type="scientific">Murimonas intestini</name>
    <dbReference type="NCBI Taxonomy" id="1337051"/>
    <lineage>
        <taxon>Bacteria</taxon>
        <taxon>Bacillati</taxon>
        <taxon>Bacillota</taxon>
        <taxon>Clostridia</taxon>
        <taxon>Lachnospirales</taxon>
        <taxon>Lachnospiraceae</taxon>
        <taxon>Murimonas</taxon>
    </lineage>
</organism>
<keyword evidence="2" id="KW-0347">Helicase</keyword>
<evidence type="ECO:0000313" key="3">
    <source>
        <dbReference type="Proteomes" id="UP000245412"/>
    </source>
</evidence>